<dbReference type="Gene3D" id="3.30.2070.10">
    <property type="entry name" value="Formate dehydrogenase/DMSO reductase"/>
    <property type="match status" value="1"/>
</dbReference>
<dbReference type="SUPFAM" id="SSF50692">
    <property type="entry name" value="ADC-like"/>
    <property type="match status" value="1"/>
</dbReference>
<keyword evidence="3" id="KW-0732">Signal</keyword>
<protein>
    <submittedName>
        <fullName evidence="8">Dehydrogenase</fullName>
    </submittedName>
</protein>
<dbReference type="InterPro" id="IPR009010">
    <property type="entry name" value="Asp_de-COase-like_dom_sf"/>
</dbReference>
<evidence type="ECO:0000313" key="8">
    <source>
        <dbReference type="EMBL" id="RNL39484.1"/>
    </source>
</evidence>
<keyword evidence="6" id="KW-0411">Iron-sulfur</keyword>
<dbReference type="Gene3D" id="3.40.228.10">
    <property type="entry name" value="Dimethylsulfoxide Reductase, domain 2"/>
    <property type="match status" value="2"/>
</dbReference>
<dbReference type="Gene3D" id="2.40.40.20">
    <property type="match status" value="1"/>
</dbReference>
<dbReference type="PROSITE" id="PS51669">
    <property type="entry name" value="4FE4S_MOW_BIS_MGD"/>
    <property type="match status" value="1"/>
</dbReference>
<dbReference type="Pfam" id="PF10518">
    <property type="entry name" value="TAT_signal"/>
    <property type="match status" value="1"/>
</dbReference>
<dbReference type="GO" id="GO:0046872">
    <property type="term" value="F:metal ion binding"/>
    <property type="evidence" value="ECO:0007669"/>
    <property type="project" value="UniProtKB-KW"/>
</dbReference>
<dbReference type="InterPro" id="IPR006963">
    <property type="entry name" value="Mopterin_OxRdtase_4Fe-4S_dom"/>
</dbReference>
<evidence type="ECO:0000259" key="7">
    <source>
        <dbReference type="PROSITE" id="PS51669"/>
    </source>
</evidence>
<organism evidence="8 9">
    <name type="scientific">Paraeggerthella hongkongensis</name>
    <dbReference type="NCBI Taxonomy" id="230658"/>
    <lineage>
        <taxon>Bacteria</taxon>
        <taxon>Bacillati</taxon>
        <taxon>Actinomycetota</taxon>
        <taxon>Coriobacteriia</taxon>
        <taxon>Eggerthellales</taxon>
        <taxon>Eggerthellaceae</taxon>
        <taxon>Paraeggerthella</taxon>
    </lineage>
</organism>
<dbReference type="GO" id="GO:0016491">
    <property type="term" value="F:oxidoreductase activity"/>
    <property type="evidence" value="ECO:0007669"/>
    <property type="project" value="UniProtKB-KW"/>
</dbReference>
<dbReference type="EMBL" id="QICD01000032">
    <property type="protein sequence ID" value="RNL39484.1"/>
    <property type="molecule type" value="Genomic_DNA"/>
</dbReference>
<name>A0A3N0AY33_9ACTN</name>
<feature type="domain" description="4Fe-4S Mo/W bis-MGD-type" evidence="7">
    <location>
        <begin position="57"/>
        <end position="114"/>
    </location>
</feature>
<proteinExistence type="inferred from homology"/>
<evidence type="ECO:0000256" key="2">
    <source>
        <dbReference type="ARBA" id="ARBA00022723"/>
    </source>
</evidence>
<dbReference type="SMART" id="SM00926">
    <property type="entry name" value="Molybdop_Fe4S4"/>
    <property type="match status" value="1"/>
</dbReference>
<dbReference type="PANTHER" id="PTHR43742:SF6">
    <property type="entry name" value="OXIDOREDUCTASE YYAE-RELATED"/>
    <property type="match status" value="1"/>
</dbReference>
<dbReference type="Pfam" id="PF04879">
    <property type="entry name" value="Molybdop_Fe4S4"/>
    <property type="match status" value="1"/>
</dbReference>
<evidence type="ECO:0000256" key="3">
    <source>
        <dbReference type="ARBA" id="ARBA00022729"/>
    </source>
</evidence>
<dbReference type="InterPro" id="IPR050612">
    <property type="entry name" value="Prok_Mopterin_Oxidored"/>
</dbReference>
<evidence type="ECO:0000256" key="6">
    <source>
        <dbReference type="ARBA" id="ARBA00023014"/>
    </source>
</evidence>
<comment type="caution">
    <text evidence="8">The sequence shown here is derived from an EMBL/GenBank/DDBJ whole genome shotgun (WGS) entry which is preliminary data.</text>
</comment>
<dbReference type="InterPro" id="IPR006656">
    <property type="entry name" value="Mopterin_OxRdtase"/>
</dbReference>
<keyword evidence="4" id="KW-0560">Oxidoreductase</keyword>
<reference evidence="9" key="1">
    <citation type="submission" date="2018-05" db="EMBL/GenBank/DDBJ databases">
        <title>Genome Sequencing of selected type strains of the family Eggerthellaceae.</title>
        <authorList>
            <person name="Danylec N."/>
            <person name="Stoll D.A."/>
            <person name="Doetsch A."/>
            <person name="Huch M."/>
        </authorList>
    </citation>
    <scope>NUCLEOTIDE SEQUENCE [LARGE SCALE GENOMIC DNA]</scope>
    <source>
        <strain evidence="9">DSM 16106</strain>
    </source>
</reference>
<dbReference type="InterPro" id="IPR019546">
    <property type="entry name" value="TAT_signal_bac_arc"/>
</dbReference>
<gene>
    <name evidence="8" type="ORF">DMP08_11065</name>
</gene>
<dbReference type="Pfam" id="PF00384">
    <property type="entry name" value="Molybdopterin"/>
    <property type="match status" value="1"/>
</dbReference>
<sequence length="813" mass="89783">MEHNDSTILKKSIGRRSFLKGSAAAVAAAGLGSGLAGCSPLTKADDASSTEVDAVEEIVKPGVCRGGCGAGCPMNVHVRDGKVVKTSRIQLSDPHVTRLCNKGLTHALRVYAEDRLKHPMKRAGERGEGKWEQISWDEALTTIADKWKEVMEKHGPLSNAFLGGSGNITPDSQYGKRLAAYMGAVTLDPAQDRVFYAAFPPIVGASKGPGGGGRNDVFNADNIFIWGFNPTEGDSQTAHYMFQTKTHHGAKIVVIDPTFTIAASKADLYVPIRPGTDGALALGMSNVLVNEGLAKEEFMKSDTVAPCLVKDENGKYFRLSDLGKAEAGTPEDKCVVRAEDGTLGALGDIENPVLHGTFEIEGVSVTTAYDLLLERVAEWPPEKASEICDIPVETIRELAHIAQDGHNSINMGLGLDHVTNGMATFSAILSMCMLAGQFGHPGNSSKGTWRGEIAVGWMPYTVFKPKDAPGSPVFYSPALLNLMDTKKYGKQDINIKTLYIWNHNLFGTQVGGVKWRKFLEDVELLVVADVVMTSTANYADIVLPICHYFECESAQGADTRYIFYNAKSAEPLYESKDDFQVFNALFEKMGFQDKMFKDRDALYNAVFDNPAAKEANITWDRVKKEGAVLTFEPDERVMGGEGTYSTPTGRLQFYQEAIPLDTDYGQTIDIMKERLPYWEPPIEAWKDNPLAENYPLNFTSERNKYKVHTQYTRVPWLLEFEDEPYVQVNPATCKERGIADGDYIRMFNDRGTCTLKVRFNNGIRPGMVVIDHGWDQNQFIEGFYCDLLGHNITPVVANSYYFDTLIEIEKANV</sequence>
<dbReference type="NCBIfam" id="TIGR01409">
    <property type="entry name" value="TAT_signal_seq"/>
    <property type="match status" value="1"/>
</dbReference>
<evidence type="ECO:0000256" key="5">
    <source>
        <dbReference type="ARBA" id="ARBA00023004"/>
    </source>
</evidence>
<dbReference type="Pfam" id="PF01568">
    <property type="entry name" value="Molydop_binding"/>
    <property type="match status" value="1"/>
</dbReference>
<keyword evidence="5" id="KW-0408">Iron</keyword>
<dbReference type="PANTHER" id="PTHR43742">
    <property type="entry name" value="TRIMETHYLAMINE-N-OXIDE REDUCTASE"/>
    <property type="match status" value="1"/>
</dbReference>
<dbReference type="SUPFAM" id="SSF53706">
    <property type="entry name" value="Formate dehydrogenase/DMSO reductase, domains 1-3"/>
    <property type="match status" value="1"/>
</dbReference>
<dbReference type="InterPro" id="IPR006311">
    <property type="entry name" value="TAT_signal"/>
</dbReference>
<dbReference type="GO" id="GO:0043546">
    <property type="term" value="F:molybdopterin cofactor binding"/>
    <property type="evidence" value="ECO:0007669"/>
    <property type="project" value="InterPro"/>
</dbReference>
<dbReference type="OrthoDB" id="3169339at2"/>
<comment type="similarity">
    <text evidence="1">Belongs to the prokaryotic molybdopterin-containing oxidoreductase family.</text>
</comment>
<dbReference type="PROSITE" id="PS51318">
    <property type="entry name" value="TAT"/>
    <property type="match status" value="1"/>
</dbReference>
<evidence type="ECO:0000313" key="9">
    <source>
        <dbReference type="Proteomes" id="UP000278632"/>
    </source>
</evidence>
<evidence type="ECO:0000256" key="1">
    <source>
        <dbReference type="ARBA" id="ARBA00010312"/>
    </source>
</evidence>
<dbReference type="RefSeq" id="WP_123192945.1">
    <property type="nucleotide sequence ID" value="NZ_QICD01000032.1"/>
</dbReference>
<accession>A0A3N0AY33</accession>
<keyword evidence="9" id="KW-1185">Reference proteome</keyword>
<dbReference type="Proteomes" id="UP000278632">
    <property type="component" value="Unassembled WGS sequence"/>
</dbReference>
<dbReference type="InterPro" id="IPR006657">
    <property type="entry name" value="MoPterin_dinucl-bd_dom"/>
</dbReference>
<evidence type="ECO:0000256" key="4">
    <source>
        <dbReference type="ARBA" id="ARBA00023002"/>
    </source>
</evidence>
<dbReference type="Gene3D" id="3.40.50.740">
    <property type="match status" value="2"/>
</dbReference>
<keyword evidence="2" id="KW-0479">Metal-binding</keyword>
<dbReference type="GO" id="GO:0051536">
    <property type="term" value="F:iron-sulfur cluster binding"/>
    <property type="evidence" value="ECO:0007669"/>
    <property type="project" value="UniProtKB-KW"/>
</dbReference>
<dbReference type="Gene3D" id="2.20.25.90">
    <property type="entry name" value="ADC-like domains"/>
    <property type="match status" value="1"/>
</dbReference>
<dbReference type="AlphaFoldDB" id="A0A3N0AY33"/>